<protein>
    <submittedName>
        <fullName evidence="2">Uncharacterized protein</fullName>
    </submittedName>
</protein>
<dbReference type="RefSeq" id="WP_269312371.1">
    <property type="nucleotide sequence ID" value="NZ_CP114052.1"/>
</dbReference>
<evidence type="ECO:0000256" key="1">
    <source>
        <dbReference type="SAM" id="Phobius"/>
    </source>
</evidence>
<organism evidence="2 3">
    <name type="scientific">Peptostreptococcus equinus</name>
    <dbReference type="NCBI Taxonomy" id="3003601"/>
    <lineage>
        <taxon>Bacteria</taxon>
        <taxon>Bacillati</taxon>
        <taxon>Bacillota</taxon>
        <taxon>Clostridia</taxon>
        <taxon>Peptostreptococcales</taxon>
        <taxon>Peptostreptococcaceae</taxon>
        <taxon>Peptostreptococcus</taxon>
    </lineage>
</organism>
<evidence type="ECO:0000313" key="3">
    <source>
        <dbReference type="Proteomes" id="UP001164187"/>
    </source>
</evidence>
<dbReference type="Proteomes" id="UP001164187">
    <property type="component" value="Chromosome"/>
</dbReference>
<evidence type="ECO:0000313" key="2">
    <source>
        <dbReference type="EMBL" id="WAW15693.1"/>
    </source>
</evidence>
<keyword evidence="3" id="KW-1185">Reference proteome</keyword>
<dbReference type="EMBL" id="CP114052">
    <property type="protein sequence ID" value="WAW15693.1"/>
    <property type="molecule type" value="Genomic_DNA"/>
</dbReference>
<keyword evidence="1" id="KW-1133">Transmembrane helix</keyword>
<keyword evidence="1" id="KW-0812">Transmembrane</keyword>
<reference evidence="2" key="1">
    <citation type="submission" date="2022-12" db="EMBL/GenBank/DDBJ databases">
        <title>Peptostreptococcus.</title>
        <authorList>
            <person name="Lee S.H."/>
        </authorList>
    </citation>
    <scope>NUCLEOTIDE SEQUENCE</scope>
    <source>
        <strain evidence="2">CBA3647</strain>
    </source>
</reference>
<feature type="transmembrane region" description="Helical" evidence="1">
    <location>
        <begin position="91"/>
        <end position="112"/>
    </location>
</feature>
<feature type="transmembrane region" description="Helical" evidence="1">
    <location>
        <begin position="35"/>
        <end position="53"/>
    </location>
</feature>
<proteinExistence type="predicted"/>
<name>A0ABY7JUC3_9FIRM</name>
<feature type="transmembrane region" description="Helical" evidence="1">
    <location>
        <begin position="59"/>
        <end position="76"/>
    </location>
</feature>
<keyword evidence="1" id="KW-0472">Membrane</keyword>
<accession>A0ABY7JUC3</accession>
<gene>
    <name evidence="2" type="ORF">O0R46_04385</name>
</gene>
<sequence length="116" mass="13475">MAKKNSKKREKAYYDKKIIEAKNTKETSDLSKNRLFVMSIGFLILFYSNYLAIFISQKLVAILGLGVMLYAMIKSLKNPNEKIRQTKTGNYIDYTITAIIVLIIIFNIFLIIKHYI</sequence>